<dbReference type="RefSeq" id="WP_239565490.1">
    <property type="nucleotide sequence ID" value="NZ_BAABIN010000019.1"/>
</dbReference>
<dbReference type="EMBL" id="JAFBEB010000012">
    <property type="protein sequence ID" value="MBM7591546.1"/>
    <property type="molecule type" value="Genomic_DNA"/>
</dbReference>
<sequence length="249" mass="28985">MPYQSNGILWGITDSCLYDNMKTVVIGQDDRGQAIWNERFARFAAHHGFILRRCKPYRARTKGKVENGVGYIRKNFWPRIQTFTGLNDLNQQVRHWLDTVANVRIHGTTHEMPLMRLQKETLKTPNPTPYEYVERHIRKVSNDSLVSYQGNRYSVPFQYIGHLVQVQDDKNGVLRFYHDYSLIAEHVKISVAKYQVALNKKHFEGIRKTNGQMVPQPIPRLVSNSTPEVIQRSLSVYDALTDEEEVKLQ</sequence>
<comment type="similarity">
    <text evidence="1">Belongs to the transposase IS21/IS408/IS1162 family.</text>
</comment>
<evidence type="ECO:0000313" key="4">
    <source>
        <dbReference type="Proteomes" id="UP000717624"/>
    </source>
</evidence>
<dbReference type="Proteomes" id="UP000717624">
    <property type="component" value="Unassembled WGS sequence"/>
</dbReference>
<dbReference type="InterPro" id="IPR001584">
    <property type="entry name" value="Integrase_cat-core"/>
</dbReference>
<comment type="caution">
    <text evidence="3">The sequence shown here is derived from an EMBL/GenBank/DDBJ whole genome shotgun (WGS) entry which is preliminary data.</text>
</comment>
<dbReference type="PANTHER" id="PTHR35004">
    <property type="entry name" value="TRANSPOSASE RV3428C-RELATED"/>
    <property type="match status" value="1"/>
</dbReference>
<reference evidence="3" key="1">
    <citation type="submission" date="2021-01" db="EMBL/GenBank/DDBJ databases">
        <title>Genomic Encyclopedia of Type Strains, Phase IV (KMG-IV): sequencing the most valuable type-strain genomes for metagenomic binning, comparative biology and taxonomic classification.</title>
        <authorList>
            <person name="Goeker M."/>
        </authorList>
    </citation>
    <scope>NUCLEOTIDE SEQUENCE</scope>
    <source>
        <strain evidence="3">DSM 25523</strain>
    </source>
</reference>
<evidence type="ECO:0000313" key="3">
    <source>
        <dbReference type="EMBL" id="MBM7591546.1"/>
    </source>
</evidence>
<keyword evidence="4" id="KW-1185">Reference proteome</keyword>
<dbReference type="GO" id="GO:0015074">
    <property type="term" value="P:DNA integration"/>
    <property type="evidence" value="ECO:0007669"/>
    <property type="project" value="InterPro"/>
</dbReference>
<dbReference type="InterPro" id="IPR012337">
    <property type="entry name" value="RNaseH-like_sf"/>
</dbReference>
<protein>
    <recommendedName>
        <fullName evidence="2">Integrase catalytic domain-containing protein</fullName>
    </recommendedName>
</protein>
<dbReference type="PROSITE" id="PS50994">
    <property type="entry name" value="INTEGRASE"/>
    <property type="match status" value="1"/>
</dbReference>
<dbReference type="InterPro" id="IPR036397">
    <property type="entry name" value="RNaseH_sf"/>
</dbReference>
<dbReference type="AlphaFoldDB" id="A0A938Y405"/>
<accession>A0A938Y405</accession>
<dbReference type="PANTHER" id="PTHR35004:SF6">
    <property type="entry name" value="TRANSPOSASE"/>
    <property type="match status" value="1"/>
</dbReference>
<organism evidence="3 4">
    <name type="scientific">Brevibacillus fulvus</name>
    <dbReference type="NCBI Taxonomy" id="1125967"/>
    <lineage>
        <taxon>Bacteria</taxon>
        <taxon>Bacillati</taxon>
        <taxon>Bacillota</taxon>
        <taxon>Bacilli</taxon>
        <taxon>Bacillales</taxon>
        <taxon>Paenibacillaceae</taxon>
        <taxon>Brevibacillus</taxon>
    </lineage>
</organism>
<evidence type="ECO:0000256" key="1">
    <source>
        <dbReference type="ARBA" id="ARBA00009277"/>
    </source>
</evidence>
<feature type="domain" description="Integrase catalytic" evidence="2">
    <location>
        <begin position="1"/>
        <end position="121"/>
    </location>
</feature>
<dbReference type="Pfam" id="PF22483">
    <property type="entry name" value="Mu-transpos_C_2"/>
    <property type="match status" value="1"/>
</dbReference>
<dbReference type="InterPro" id="IPR054353">
    <property type="entry name" value="IstA-like_C"/>
</dbReference>
<name>A0A938Y405_9BACL</name>
<proteinExistence type="inferred from homology"/>
<gene>
    <name evidence="3" type="ORF">JOD01_003197</name>
</gene>
<dbReference type="SUPFAM" id="SSF53098">
    <property type="entry name" value="Ribonuclease H-like"/>
    <property type="match status" value="1"/>
</dbReference>
<dbReference type="Gene3D" id="3.30.420.10">
    <property type="entry name" value="Ribonuclease H-like superfamily/Ribonuclease H"/>
    <property type="match status" value="1"/>
</dbReference>
<dbReference type="GO" id="GO:0003676">
    <property type="term" value="F:nucleic acid binding"/>
    <property type="evidence" value="ECO:0007669"/>
    <property type="project" value="InterPro"/>
</dbReference>
<evidence type="ECO:0000259" key="2">
    <source>
        <dbReference type="PROSITE" id="PS50994"/>
    </source>
</evidence>